<gene>
    <name evidence="3" type="primary">TMCO7</name>
    <name evidence="3" type="ORF">Ciccas_002798</name>
</gene>
<feature type="domain" description="RNA polymerase II assembly factor Rtp1 C-terminal" evidence="2">
    <location>
        <begin position="541"/>
        <end position="649"/>
    </location>
</feature>
<dbReference type="Proteomes" id="UP001626550">
    <property type="component" value="Unassembled WGS sequence"/>
</dbReference>
<proteinExistence type="inferred from homology"/>
<evidence type="ECO:0000259" key="2">
    <source>
        <dbReference type="Pfam" id="PF10363"/>
    </source>
</evidence>
<organism evidence="3 4">
    <name type="scientific">Cichlidogyrus casuarinus</name>
    <dbReference type="NCBI Taxonomy" id="1844966"/>
    <lineage>
        <taxon>Eukaryota</taxon>
        <taxon>Metazoa</taxon>
        <taxon>Spiralia</taxon>
        <taxon>Lophotrochozoa</taxon>
        <taxon>Platyhelminthes</taxon>
        <taxon>Monogenea</taxon>
        <taxon>Monopisthocotylea</taxon>
        <taxon>Dactylogyridea</taxon>
        <taxon>Ancyrocephalidae</taxon>
        <taxon>Cichlidogyrus</taxon>
    </lineage>
</organism>
<dbReference type="SUPFAM" id="SSF48371">
    <property type="entry name" value="ARM repeat"/>
    <property type="match status" value="1"/>
</dbReference>
<dbReference type="InterPro" id="IPR039600">
    <property type="entry name" value="TANGO6/Rtp1"/>
</dbReference>
<dbReference type="InterPro" id="IPR019451">
    <property type="entry name" value="Rtp1_C1"/>
</dbReference>
<reference evidence="3 4" key="1">
    <citation type="submission" date="2024-11" db="EMBL/GenBank/DDBJ databases">
        <title>Adaptive evolution of stress response genes in parasites aligns with host niche diversity.</title>
        <authorList>
            <person name="Hahn C."/>
            <person name="Resl P."/>
        </authorList>
    </citation>
    <scope>NUCLEOTIDE SEQUENCE [LARGE SCALE GENOMIC DNA]</scope>
    <source>
        <strain evidence="3">EGGRZ-B1_66</strain>
        <tissue evidence="3">Body</tissue>
    </source>
</reference>
<evidence type="ECO:0000256" key="1">
    <source>
        <dbReference type="ARBA" id="ARBA00005724"/>
    </source>
</evidence>
<keyword evidence="3" id="KW-0812">Transmembrane</keyword>
<sequence>MKPKSQGSSSSPSWFLRITGIYLTRLLISRPIQPIPYSNLECLLIAAAKFACNSEFRQSNMPQDIFSLDQRKISLVASGIARIISTIPSPDVHPSFKLAESRSKYIRTISSEIIRFLQTESSSEDNVMLGFSPLKRQVAIYSFYSLNYKHQDLAFSYTFTPLFADITTPSSIDCLKLNQLFHITGDLLNCVERCEPVLSKLAEHGDFWFSLYSKWLLKDRDSSKCVEQLLRSFLEYCYEDNSKRIEACFGWIIKNRFSLNSLQFISVSRQPLIQNVTQSSSEEHSSSLIIPFALRHEQEERNDNLIEALATFLQSFNSGNDNDLHCLIPRSTTDQSESGKDSLATLACDLLLYSFTKLNSLFNEKKSDEIVFKESEKSQDSLAMYSLLLSHLLESSESHLVWPKDFDRVVDFFQVNLLRLCCSLESNFLESDFKKLLVDTLSMLLGLLAFYLEHLSKTKNENCLKTMRERVSSLLQRLEAINDDALKATVQLSFHLRLQLGEKDGTSQPNLTKCPLIEEIDPIPLDESPAKSLQEIPQELTNILNQLADPLVPVQGHALITLSRLLESRDPLIDGYQGYLFDVLLKFVDHDDSYNYLNAIRALSALGDRYTKKLLPLLLNLVHGPDKSVEFKLKILESVMKLLKNSGEMAHTYTDLVMGHLLRLSQNHEALLRCAAFSNLAELCRWLRYSVGSVARELVLLIENHLTADKDPEVRKAAAYAASQLVNDPFTDNRIPDWLPGDVLRDLYRLLSKSMRLEQDYAVVEQIEAALGQIDKRARGSVFSFQEPLTPESLVKKIRILD</sequence>
<dbReference type="Gene3D" id="1.25.10.10">
    <property type="entry name" value="Leucine-rich Repeat Variant"/>
    <property type="match status" value="1"/>
</dbReference>
<keyword evidence="3" id="KW-0472">Membrane</keyword>
<dbReference type="PANTHER" id="PTHR20959:SF1">
    <property type="entry name" value="TRANSPORT AND GOLGI ORGANIZATION PROTEIN 6 HOMOLOG"/>
    <property type="match status" value="1"/>
</dbReference>
<name>A0ABD2QG75_9PLAT</name>
<dbReference type="EMBL" id="JBJKFK010000232">
    <property type="protein sequence ID" value="KAL3318543.1"/>
    <property type="molecule type" value="Genomic_DNA"/>
</dbReference>
<evidence type="ECO:0000313" key="4">
    <source>
        <dbReference type="Proteomes" id="UP001626550"/>
    </source>
</evidence>
<evidence type="ECO:0000313" key="3">
    <source>
        <dbReference type="EMBL" id="KAL3318543.1"/>
    </source>
</evidence>
<accession>A0ABD2QG75</accession>
<dbReference type="Pfam" id="PF10363">
    <property type="entry name" value="RTP1_C1"/>
    <property type="match status" value="1"/>
</dbReference>
<dbReference type="InterPro" id="IPR016024">
    <property type="entry name" value="ARM-type_fold"/>
</dbReference>
<keyword evidence="4" id="KW-1185">Reference proteome</keyword>
<protein>
    <submittedName>
        <fullName evidence="3">Transmembrane and coiled-coil domains-containing protein 7</fullName>
    </submittedName>
</protein>
<comment type="similarity">
    <text evidence="1">Belongs to the Tango6 family.</text>
</comment>
<dbReference type="InterPro" id="IPR011989">
    <property type="entry name" value="ARM-like"/>
</dbReference>
<comment type="caution">
    <text evidence="3">The sequence shown here is derived from an EMBL/GenBank/DDBJ whole genome shotgun (WGS) entry which is preliminary data.</text>
</comment>
<dbReference type="PANTHER" id="PTHR20959">
    <property type="entry name" value="TRANSPORT AND GOLGI ORGANIZATION PROTEIN 6 FAMILY MEMBER"/>
    <property type="match status" value="1"/>
</dbReference>
<dbReference type="AlphaFoldDB" id="A0ABD2QG75"/>